<keyword evidence="2" id="KW-0378">Hydrolase</keyword>
<accession>A0ABS5YT86</accession>
<comment type="caution">
    <text evidence="2">The sequence shown here is derived from an EMBL/GenBank/DDBJ whole genome shotgun (WGS) entry which is preliminary data.</text>
</comment>
<dbReference type="PANTHER" id="PTHR35400">
    <property type="entry name" value="SLR1083 PROTEIN"/>
    <property type="match status" value="1"/>
</dbReference>
<evidence type="ECO:0000313" key="3">
    <source>
        <dbReference type="Proteomes" id="UP001519654"/>
    </source>
</evidence>
<evidence type="ECO:0000259" key="1">
    <source>
        <dbReference type="Pfam" id="PF05685"/>
    </source>
</evidence>
<gene>
    <name evidence="2" type="ORF">KOI35_24480</name>
</gene>
<dbReference type="InterPro" id="IPR008538">
    <property type="entry name" value="Uma2"/>
</dbReference>
<dbReference type="Gene3D" id="3.90.1570.10">
    <property type="entry name" value="tt1808, chain A"/>
    <property type="match status" value="1"/>
</dbReference>
<keyword evidence="2" id="KW-0255">Endonuclease</keyword>
<keyword evidence="2" id="KW-0540">Nuclease</keyword>
<feature type="domain" description="Putative restriction endonuclease" evidence="1">
    <location>
        <begin position="18"/>
        <end position="141"/>
    </location>
</feature>
<dbReference type="InterPro" id="IPR011335">
    <property type="entry name" value="Restrct_endonuc-II-like"/>
</dbReference>
<proteinExistence type="predicted"/>
<keyword evidence="3" id="KW-1185">Reference proteome</keyword>
<name>A0ABS5YT86_9ACTN</name>
<sequence length="188" mass="20839">MTVVAGLSLPPIEDLDIEDLASLPKPYRYELREGNLVITPPTSFWHKVMARRVLLMLHAAGLNVFQDPGVRGDRPRDNRVPDLGVVTRLPSGTASYSNLAASSFSLVVEIVSEGAANGEYTDKAAWYASHGIPEYWIVDMTPERADDDAFVFVHRLLLAGGEPIYGRERNVLLSELRAEYPDTGSDRR</sequence>
<dbReference type="GO" id="GO:0004519">
    <property type="term" value="F:endonuclease activity"/>
    <property type="evidence" value="ECO:0007669"/>
    <property type="project" value="UniProtKB-KW"/>
</dbReference>
<dbReference type="PANTHER" id="PTHR35400:SF3">
    <property type="entry name" value="SLL1072 PROTEIN"/>
    <property type="match status" value="1"/>
</dbReference>
<reference evidence="2 3" key="1">
    <citation type="submission" date="2021-06" db="EMBL/GenBank/DDBJ databases">
        <title>Actinoplanes lichenicola sp. nov., and Actinoplanes ovalisporus sp. nov., isolated from lichen in Thailand.</title>
        <authorList>
            <person name="Saeng-In P."/>
            <person name="Kanchanasin P."/>
            <person name="Yuki M."/>
            <person name="Kudo T."/>
            <person name="Ohkuma M."/>
            <person name="Phongsopitanun W."/>
            <person name="Tanasupawat S."/>
        </authorList>
    </citation>
    <scope>NUCLEOTIDE SEQUENCE [LARGE SCALE GENOMIC DNA]</scope>
    <source>
        <strain evidence="2 3">NBRC 110975</strain>
    </source>
</reference>
<dbReference type="Proteomes" id="UP001519654">
    <property type="component" value="Unassembled WGS sequence"/>
</dbReference>
<dbReference type="SUPFAM" id="SSF52980">
    <property type="entry name" value="Restriction endonuclease-like"/>
    <property type="match status" value="1"/>
</dbReference>
<dbReference type="CDD" id="cd06260">
    <property type="entry name" value="DUF820-like"/>
    <property type="match status" value="1"/>
</dbReference>
<dbReference type="Pfam" id="PF05685">
    <property type="entry name" value="Uma2"/>
    <property type="match status" value="1"/>
</dbReference>
<dbReference type="RefSeq" id="WP_215790399.1">
    <property type="nucleotide sequence ID" value="NZ_JAHKKG010000007.1"/>
</dbReference>
<protein>
    <submittedName>
        <fullName evidence="2">Uma2 family endonuclease</fullName>
    </submittedName>
</protein>
<dbReference type="EMBL" id="JAHKKG010000007">
    <property type="protein sequence ID" value="MBU2666670.1"/>
    <property type="molecule type" value="Genomic_DNA"/>
</dbReference>
<organism evidence="2 3">
    <name type="scientific">Paractinoplanes bogorensis</name>
    <dbReference type="NCBI Taxonomy" id="1610840"/>
    <lineage>
        <taxon>Bacteria</taxon>
        <taxon>Bacillati</taxon>
        <taxon>Actinomycetota</taxon>
        <taxon>Actinomycetes</taxon>
        <taxon>Micromonosporales</taxon>
        <taxon>Micromonosporaceae</taxon>
        <taxon>Paractinoplanes</taxon>
    </lineage>
</organism>
<dbReference type="InterPro" id="IPR012296">
    <property type="entry name" value="Nuclease_put_TT1808"/>
</dbReference>
<evidence type="ECO:0000313" key="2">
    <source>
        <dbReference type="EMBL" id="MBU2666670.1"/>
    </source>
</evidence>